<dbReference type="PANTHER" id="PTHR11070:SF2">
    <property type="entry name" value="ATP-DEPENDENT DNA HELICASE SRS2"/>
    <property type="match status" value="1"/>
</dbReference>
<dbReference type="Proteomes" id="UP000572722">
    <property type="component" value="Unassembled WGS sequence"/>
</dbReference>
<keyword evidence="4 6" id="KW-0067">ATP-binding</keyword>
<feature type="domain" description="UvrD-like helicase ATP-binding" evidence="7">
    <location>
        <begin position="3"/>
        <end position="302"/>
    </location>
</feature>
<protein>
    <recommendedName>
        <fullName evidence="5">DNA 3'-5' helicase II</fullName>
    </recommendedName>
</protein>
<dbReference type="GO" id="GO:0016787">
    <property type="term" value="F:hydrolase activity"/>
    <property type="evidence" value="ECO:0007669"/>
    <property type="project" value="UniProtKB-UniRule"/>
</dbReference>
<proteinExistence type="predicted"/>
<keyword evidence="3 6" id="KW-0347">Helicase</keyword>
<dbReference type="Pfam" id="PF00580">
    <property type="entry name" value="UvrD-helicase"/>
    <property type="match status" value="1"/>
</dbReference>
<dbReference type="Gene3D" id="3.40.50.300">
    <property type="entry name" value="P-loop containing nucleotide triphosphate hydrolases"/>
    <property type="match status" value="1"/>
</dbReference>
<evidence type="ECO:0000256" key="6">
    <source>
        <dbReference type="PROSITE-ProRule" id="PRU00560"/>
    </source>
</evidence>
<dbReference type="GO" id="GO:0043138">
    <property type="term" value="F:3'-5' DNA helicase activity"/>
    <property type="evidence" value="ECO:0007669"/>
    <property type="project" value="TreeGrafter"/>
</dbReference>
<dbReference type="PANTHER" id="PTHR11070">
    <property type="entry name" value="UVRD / RECB / PCRA DNA HELICASE FAMILY MEMBER"/>
    <property type="match status" value="1"/>
</dbReference>
<dbReference type="InterPro" id="IPR027417">
    <property type="entry name" value="P-loop_NTPase"/>
</dbReference>
<dbReference type="SUPFAM" id="SSF52540">
    <property type="entry name" value="P-loop containing nucleoside triphosphate hydrolases"/>
    <property type="match status" value="1"/>
</dbReference>
<dbReference type="GO" id="GO:0005524">
    <property type="term" value="F:ATP binding"/>
    <property type="evidence" value="ECO:0007669"/>
    <property type="project" value="UniProtKB-UniRule"/>
</dbReference>
<dbReference type="PROSITE" id="PS51198">
    <property type="entry name" value="UVRD_HELICASE_ATP_BIND"/>
    <property type="match status" value="1"/>
</dbReference>
<sequence length="603" mass="68814">MLEFTAEQECYISSSIQQHVFLEACPGSGKTEVISAKVAKEVKSWKKHPGGMAVLSFSNSATDELKERVSRYLNTGITTYPHFLGTFDSFILKNIVNPLIFQILPHFHGVDGDYSIRVVEPSSPLNIKTRYQFGKKAKYTGKGRQISLKLAANQYSIDENNKVKFDTGERSIDSILSTIAFEHWEIEDLEQTKQKMWNAGYATYSDIEQMALHILKEVDFLEFQSLLAQRYPLLMVDECQDLSAEQLQILQYLADAGVKLHFVGDLHQSIYEFREVYPTKISDFVGKNKFKQLKLTQNFRSCQQIIDVCGNLTGRNGIMGQVSWLEPRCYLLQYDSCPTELIDSFDKLSKGFEDTVLISRGHSVLRKFQTSRSKLTGVYRLAIAIKTYNPSDMEALESSLQLLSEFFKEHIGQSVKPNSFNCPQDLNSSLSWRRFLNSCLNYFQSKKLHEMDEIWSKWTARTKAELRKLTQQSFCRDDLRLIMNCMDQVKIISPKGEAKNIVSDSIRDSNNDSFKHRRKTIHSSKGESHDVSILISSARASGVEGSHWKSWLGNKGEGARFAYVASSRPRHKLVWVTKKLSEPDVKQFEAIGFSVIPLGEQIL</sequence>
<dbReference type="InterPro" id="IPR014016">
    <property type="entry name" value="UvrD-like_ATP-bd"/>
</dbReference>
<evidence type="ECO:0000256" key="3">
    <source>
        <dbReference type="ARBA" id="ARBA00022806"/>
    </source>
</evidence>
<evidence type="ECO:0000313" key="8">
    <source>
        <dbReference type="EMBL" id="NOI82620.1"/>
    </source>
</evidence>
<dbReference type="AlphaFoldDB" id="A0AAE5EWC3"/>
<evidence type="ECO:0000259" key="7">
    <source>
        <dbReference type="PROSITE" id="PS51198"/>
    </source>
</evidence>
<name>A0AAE5EWC3_9VIBR</name>
<comment type="caution">
    <text evidence="8">The sequence shown here is derived from an EMBL/GenBank/DDBJ whole genome shotgun (WGS) entry which is preliminary data.</text>
</comment>
<dbReference type="GO" id="GO:0003677">
    <property type="term" value="F:DNA binding"/>
    <property type="evidence" value="ECO:0007669"/>
    <property type="project" value="InterPro"/>
</dbReference>
<keyword evidence="1 6" id="KW-0547">Nucleotide-binding</keyword>
<accession>A0AAE5EWC3</accession>
<evidence type="ECO:0000256" key="1">
    <source>
        <dbReference type="ARBA" id="ARBA00022741"/>
    </source>
</evidence>
<dbReference type="InterPro" id="IPR000212">
    <property type="entry name" value="DNA_helicase_UvrD/REP"/>
</dbReference>
<dbReference type="EMBL" id="VTXO01000009">
    <property type="protein sequence ID" value="NOI82620.1"/>
    <property type="molecule type" value="Genomic_DNA"/>
</dbReference>
<organism evidence="8 9">
    <name type="scientific">Vibrio tubiashii</name>
    <dbReference type="NCBI Taxonomy" id="29498"/>
    <lineage>
        <taxon>Bacteria</taxon>
        <taxon>Pseudomonadati</taxon>
        <taxon>Pseudomonadota</taxon>
        <taxon>Gammaproteobacteria</taxon>
        <taxon>Vibrionales</taxon>
        <taxon>Vibrionaceae</taxon>
        <taxon>Vibrio</taxon>
        <taxon>Vibrio oreintalis group</taxon>
    </lineage>
</organism>
<evidence type="ECO:0000256" key="2">
    <source>
        <dbReference type="ARBA" id="ARBA00022801"/>
    </source>
</evidence>
<evidence type="ECO:0000256" key="5">
    <source>
        <dbReference type="ARBA" id="ARBA00034923"/>
    </source>
</evidence>
<reference evidence="8 9" key="1">
    <citation type="submission" date="2019-08" db="EMBL/GenBank/DDBJ databases">
        <title>Draft genome sequencing and comparative genomics of hatchery-associated Vibrios.</title>
        <authorList>
            <person name="Kehlet-Delgado H."/>
            <person name="Mueller R.S."/>
        </authorList>
    </citation>
    <scope>NUCLEOTIDE SEQUENCE [LARGE SCALE GENOMIC DNA]</scope>
    <source>
        <strain evidence="8 9">01-65-5-1</strain>
    </source>
</reference>
<evidence type="ECO:0000313" key="9">
    <source>
        <dbReference type="Proteomes" id="UP000572722"/>
    </source>
</evidence>
<feature type="binding site" evidence="6">
    <location>
        <begin position="24"/>
        <end position="31"/>
    </location>
    <ligand>
        <name>ATP</name>
        <dbReference type="ChEBI" id="CHEBI:30616"/>
    </ligand>
</feature>
<evidence type="ECO:0000256" key="4">
    <source>
        <dbReference type="ARBA" id="ARBA00022840"/>
    </source>
</evidence>
<keyword evidence="2 6" id="KW-0378">Hydrolase</keyword>
<gene>
    <name evidence="8" type="ORF">F0237_18275</name>
</gene>
<dbReference type="RefSeq" id="WP_171324306.1">
    <property type="nucleotide sequence ID" value="NZ_VTXO01000009.1"/>
</dbReference>
<dbReference type="GO" id="GO:0000725">
    <property type="term" value="P:recombinational repair"/>
    <property type="evidence" value="ECO:0007669"/>
    <property type="project" value="TreeGrafter"/>
</dbReference>